<dbReference type="InterPro" id="IPR011698">
    <property type="entry name" value="GATase_3"/>
</dbReference>
<dbReference type="Proteomes" id="UP000246114">
    <property type="component" value="Unassembled WGS sequence"/>
</dbReference>
<dbReference type="InterPro" id="IPR033949">
    <property type="entry name" value="CobQ_GATase1"/>
</dbReference>
<dbReference type="CDD" id="cd01750">
    <property type="entry name" value="GATase1_CobQ"/>
    <property type="match status" value="1"/>
</dbReference>
<dbReference type="InterPro" id="IPR004459">
    <property type="entry name" value="CobQ_synth"/>
</dbReference>
<dbReference type="SUPFAM" id="SSF52317">
    <property type="entry name" value="Class I glutamine amidotransferase-like"/>
    <property type="match status" value="1"/>
</dbReference>
<comment type="function">
    <text evidence="4">Catalyzes amidations at positions B, D, E, and G on adenosylcobyrinic A,C-diamide. NH(2) groups are provided by glutamine, and one molecule of ATP is hydrogenolyzed for each amidation.</text>
</comment>
<dbReference type="UniPathway" id="UPA00148"/>
<dbReference type="InterPro" id="IPR027417">
    <property type="entry name" value="P-loop_NTPase"/>
</dbReference>
<dbReference type="PROSITE" id="PS51274">
    <property type="entry name" value="GATASE_COBBQ"/>
    <property type="match status" value="1"/>
</dbReference>
<dbReference type="InterPro" id="IPR002586">
    <property type="entry name" value="CobQ/CobB/MinD/ParA_Nub-bd_dom"/>
</dbReference>
<dbReference type="SUPFAM" id="SSF52540">
    <property type="entry name" value="P-loop containing nucleoside triphosphate hydrolases"/>
    <property type="match status" value="1"/>
</dbReference>
<accession>A0A1I2PVZ5</accession>
<dbReference type="PANTHER" id="PTHR21343">
    <property type="entry name" value="DETHIOBIOTIN SYNTHETASE"/>
    <property type="match status" value="1"/>
</dbReference>
<feature type="active site" description="Nucleophile" evidence="4">
    <location>
        <position position="330"/>
    </location>
</feature>
<dbReference type="Pfam" id="PF07685">
    <property type="entry name" value="GATase_3"/>
    <property type="match status" value="1"/>
</dbReference>
<reference evidence="8 9" key="1">
    <citation type="submission" date="2016-10" db="EMBL/GenBank/DDBJ databases">
        <authorList>
            <person name="de Groot N.N."/>
        </authorList>
    </citation>
    <scope>NUCLEOTIDE SEQUENCE [LARGE SCALE GENOMIC DNA]</scope>
    <source>
        <strain evidence="8 9">NLAE-zl-G419</strain>
    </source>
</reference>
<feature type="active site" evidence="4">
    <location>
        <position position="427"/>
    </location>
</feature>
<comment type="similarity">
    <text evidence="4">Belongs to the CobB/CobQ family. CobQ subfamily.</text>
</comment>
<gene>
    <name evidence="4" type="primary">cobQ</name>
    <name evidence="7" type="ORF">DBY38_11690</name>
    <name evidence="8" type="ORF">SAMN04487885_1319</name>
</gene>
<dbReference type="GO" id="GO:0015420">
    <property type="term" value="F:ABC-type vitamin B12 transporter activity"/>
    <property type="evidence" value="ECO:0007669"/>
    <property type="project" value="UniProtKB-UniRule"/>
</dbReference>
<dbReference type="EMBL" id="QAMZ01000051">
    <property type="protein sequence ID" value="PWL52229.1"/>
    <property type="molecule type" value="Genomic_DNA"/>
</dbReference>
<dbReference type="Pfam" id="PF01656">
    <property type="entry name" value="CbiA"/>
    <property type="match status" value="1"/>
</dbReference>
<evidence type="ECO:0000256" key="3">
    <source>
        <dbReference type="ARBA" id="ARBA00022962"/>
    </source>
</evidence>
<sequence>MGTKKIMFLGTASSVGKSTVATAFCRYFKRKGYNVAPFKALNISLNSFVTKDGDEIGRAQVVQAEACEIEPKEYMNPVLMKPSAGYKTQVIVRGKVHCTMDAYKYRELNPYLRTIAKEAFDDISKDYDVIVLEGSGSCAEINLKDTDIANMKMAEMADAPVILVADISKGGVFASIVGTIMLLDENERSRVKGVIINKFRGRKELFEGAMRQIEDIIHIPVLGVMPHVELDIEEEDAATENIRNTKGQGVDVAVIRLPHMSNFTDFNSLGKIKNVNVRYVENPKDLSGAHMIIIPGSKNTIDDLNFVKNSRFKEALVKAKEDGTLILGVCGGYQILGKRISDLEGVEGEPRVEEGLGFLDMETTFNKIKNTRQIKGIDCNGNEITGYEIHNGESSPLCQENIWIKGEDGKVLGMKSPDGRVLGTYIHGLFDEGDFALKLVNEIKEKLNMDIEEEMNYREYKMMQYDKLCDILEENINMNMVEEILEQN</sequence>
<dbReference type="STRING" id="1529.SAMN04487885_1319"/>
<evidence type="ECO:0000313" key="9">
    <source>
        <dbReference type="Proteomes" id="UP000182135"/>
    </source>
</evidence>
<dbReference type="AlphaFoldDB" id="A0A1I2PVZ5"/>
<evidence type="ECO:0000259" key="6">
    <source>
        <dbReference type="Pfam" id="PF07685"/>
    </source>
</evidence>
<dbReference type="InterPro" id="IPR047045">
    <property type="entry name" value="CobQ_N"/>
</dbReference>
<dbReference type="Gene3D" id="3.40.50.300">
    <property type="entry name" value="P-loop containing nucleotide triphosphate hydrolases"/>
    <property type="match status" value="1"/>
</dbReference>
<dbReference type="RefSeq" id="WP_074846471.1">
    <property type="nucleotide sequence ID" value="NZ_FOOE01000031.1"/>
</dbReference>
<dbReference type="InterPro" id="IPR029062">
    <property type="entry name" value="Class_I_gatase-like"/>
</dbReference>
<keyword evidence="2 4" id="KW-0169">Cobalamin biosynthesis</keyword>
<feature type="domain" description="CobB/CobQ-like glutamine amidotransferase" evidence="6">
    <location>
        <begin position="251"/>
        <end position="434"/>
    </location>
</feature>
<evidence type="ECO:0000256" key="4">
    <source>
        <dbReference type="HAMAP-Rule" id="MF_00028"/>
    </source>
</evidence>
<dbReference type="Gene3D" id="3.40.50.880">
    <property type="match status" value="1"/>
</dbReference>
<organism evidence="8 9">
    <name type="scientific">Clostridium cadaveris</name>
    <dbReference type="NCBI Taxonomy" id="1529"/>
    <lineage>
        <taxon>Bacteria</taxon>
        <taxon>Bacillati</taxon>
        <taxon>Bacillota</taxon>
        <taxon>Clostridia</taxon>
        <taxon>Eubacteriales</taxon>
        <taxon>Clostridiaceae</taxon>
        <taxon>Clostridium</taxon>
    </lineage>
</organism>
<dbReference type="PROSITE" id="PS51273">
    <property type="entry name" value="GATASE_TYPE_1"/>
    <property type="match status" value="1"/>
</dbReference>
<keyword evidence="3 4" id="KW-0315">Glutamine amidotransferase</keyword>
<evidence type="ECO:0000259" key="5">
    <source>
        <dbReference type="Pfam" id="PF01656"/>
    </source>
</evidence>
<evidence type="ECO:0000313" key="7">
    <source>
        <dbReference type="EMBL" id="PWL52229.1"/>
    </source>
</evidence>
<evidence type="ECO:0000256" key="2">
    <source>
        <dbReference type="ARBA" id="ARBA00022573"/>
    </source>
</evidence>
<name>A0A1I2PVZ5_9CLOT</name>
<feature type="domain" description="CobQ/CobB/MinD/ParA nucleotide binding" evidence="5">
    <location>
        <begin position="6"/>
        <end position="229"/>
    </location>
</feature>
<dbReference type="CDD" id="cd05389">
    <property type="entry name" value="CobQ_N"/>
    <property type="match status" value="1"/>
</dbReference>
<protein>
    <recommendedName>
        <fullName evidence="4">Cobyric acid synthase</fullName>
    </recommendedName>
</protein>
<proteinExistence type="inferred from homology"/>
<dbReference type="GO" id="GO:0003824">
    <property type="term" value="F:catalytic activity"/>
    <property type="evidence" value="ECO:0007669"/>
    <property type="project" value="InterPro"/>
</dbReference>
<dbReference type="EMBL" id="FOOE01000031">
    <property type="protein sequence ID" value="SFG17571.1"/>
    <property type="molecule type" value="Genomic_DNA"/>
</dbReference>
<dbReference type="OrthoDB" id="9808302at2"/>
<comment type="pathway">
    <text evidence="1 4">Cofactor biosynthesis; adenosylcobalamin biosynthesis.</text>
</comment>
<dbReference type="NCBIfam" id="NF001989">
    <property type="entry name" value="PRK00784.1"/>
    <property type="match status" value="1"/>
</dbReference>
<evidence type="ECO:0000313" key="10">
    <source>
        <dbReference type="Proteomes" id="UP000246114"/>
    </source>
</evidence>
<reference evidence="7 10" key="2">
    <citation type="submission" date="2018-03" db="EMBL/GenBank/DDBJ databases">
        <title>The uncultured portion of the human microbiome is neutrally assembled.</title>
        <authorList>
            <person name="Jeraldo P."/>
            <person name="Boardman L."/>
            <person name="White B.A."/>
            <person name="Nelson H."/>
            <person name="Goldenfeld N."/>
            <person name="Chia N."/>
        </authorList>
    </citation>
    <scope>NUCLEOTIDE SEQUENCE [LARGE SCALE GENOMIC DNA]</scope>
    <source>
        <strain evidence="7">CIM:MAG 903</strain>
    </source>
</reference>
<dbReference type="NCBIfam" id="TIGR00313">
    <property type="entry name" value="cobQ"/>
    <property type="match status" value="1"/>
</dbReference>
<keyword evidence="9" id="KW-1185">Reference proteome</keyword>
<dbReference type="HAMAP" id="MF_00028">
    <property type="entry name" value="CobQ"/>
    <property type="match status" value="1"/>
</dbReference>
<dbReference type="PANTHER" id="PTHR21343:SF1">
    <property type="entry name" value="COBYRIC ACID SYNTHASE"/>
    <property type="match status" value="1"/>
</dbReference>
<evidence type="ECO:0000313" key="8">
    <source>
        <dbReference type="EMBL" id="SFG17571.1"/>
    </source>
</evidence>
<dbReference type="GO" id="GO:0009236">
    <property type="term" value="P:cobalamin biosynthetic process"/>
    <property type="evidence" value="ECO:0007669"/>
    <property type="project" value="UniProtKB-UniRule"/>
</dbReference>
<evidence type="ECO:0000256" key="1">
    <source>
        <dbReference type="ARBA" id="ARBA00004953"/>
    </source>
</evidence>
<dbReference type="Proteomes" id="UP000182135">
    <property type="component" value="Unassembled WGS sequence"/>
</dbReference>
<dbReference type="eggNOG" id="COG1492">
    <property type="taxonomic scope" value="Bacteria"/>
</dbReference>